<name>A0A9P0PWP3_ACAOB</name>
<dbReference type="EMBL" id="CAKOFQ010007469">
    <property type="protein sequence ID" value="CAH2001776.1"/>
    <property type="molecule type" value="Genomic_DNA"/>
</dbReference>
<accession>A0A9P0PWP3</accession>
<sequence>MSSAVWLEVQKQDPGIVYYKTYIFQEDYKMV</sequence>
<proteinExistence type="predicted"/>
<protein>
    <submittedName>
        <fullName evidence="1">Uncharacterized protein</fullName>
    </submittedName>
</protein>
<gene>
    <name evidence="1" type="ORF">ACAOBT_LOCUS26425</name>
</gene>
<dbReference type="Proteomes" id="UP001152888">
    <property type="component" value="Unassembled WGS sequence"/>
</dbReference>
<dbReference type="AlphaFoldDB" id="A0A9P0PWP3"/>
<reference evidence="1" key="1">
    <citation type="submission" date="2022-03" db="EMBL/GenBank/DDBJ databases">
        <authorList>
            <person name="Sayadi A."/>
        </authorList>
    </citation>
    <scope>NUCLEOTIDE SEQUENCE</scope>
</reference>
<evidence type="ECO:0000313" key="2">
    <source>
        <dbReference type="Proteomes" id="UP001152888"/>
    </source>
</evidence>
<dbReference type="OrthoDB" id="72637at2759"/>
<comment type="caution">
    <text evidence="1">The sequence shown here is derived from an EMBL/GenBank/DDBJ whole genome shotgun (WGS) entry which is preliminary data.</text>
</comment>
<keyword evidence="2" id="KW-1185">Reference proteome</keyword>
<organism evidence="1 2">
    <name type="scientific">Acanthoscelides obtectus</name>
    <name type="common">Bean weevil</name>
    <name type="synonym">Bruchus obtectus</name>
    <dbReference type="NCBI Taxonomy" id="200917"/>
    <lineage>
        <taxon>Eukaryota</taxon>
        <taxon>Metazoa</taxon>
        <taxon>Ecdysozoa</taxon>
        <taxon>Arthropoda</taxon>
        <taxon>Hexapoda</taxon>
        <taxon>Insecta</taxon>
        <taxon>Pterygota</taxon>
        <taxon>Neoptera</taxon>
        <taxon>Endopterygota</taxon>
        <taxon>Coleoptera</taxon>
        <taxon>Polyphaga</taxon>
        <taxon>Cucujiformia</taxon>
        <taxon>Chrysomeloidea</taxon>
        <taxon>Chrysomelidae</taxon>
        <taxon>Bruchinae</taxon>
        <taxon>Bruchini</taxon>
        <taxon>Acanthoscelides</taxon>
    </lineage>
</organism>
<evidence type="ECO:0000313" key="1">
    <source>
        <dbReference type="EMBL" id="CAH2001776.1"/>
    </source>
</evidence>